<evidence type="ECO:0000313" key="3">
    <source>
        <dbReference type="Proteomes" id="UP000828390"/>
    </source>
</evidence>
<keyword evidence="3" id="KW-1185">Reference proteome</keyword>
<sequence>MSGRGKGVRRRTGKAIAGRERTGERGMRAAVNPAPAVEPMARRRRRAAAETAPVRDPAPTPVPGPELEAAPAAAPTAKRLRADESAGNADHSPGSKNDVADALSRFQQERFRRLAPLADTAATPMPVYLWNIFNIELTNWYSQTFLKTRN</sequence>
<evidence type="ECO:0000313" key="2">
    <source>
        <dbReference type="EMBL" id="KAH3864260.1"/>
    </source>
</evidence>
<protein>
    <submittedName>
        <fullName evidence="2">Uncharacterized protein</fullName>
    </submittedName>
</protein>
<accession>A0A9D4LSQ7</accession>
<evidence type="ECO:0000256" key="1">
    <source>
        <dbReference type="SAM" id="MobiDB-lite"/>
    </source>
</evidence>
<reference evidence="2" key="1">
    <citation type="journal article" date="2019" name="bioRxiv">
        <title>The Genome of the Zebra Mussel, Dreissena polymorpha: A Resource for Invasive Species Research.</title>
        <authorList>
            <person name="McCartney M.A."/>
            <person name="Auch B."/>
            <person name="Kono T."/>
            <person name="Mallez S."/>
            <person name="Zhang Y."/>
            <person name="Obille A."/>
            <person name="Becker A."/>
            <person name="Abrahante J.E."/>
            <person name="Garbe J."/>
            <person name="Badalamenti J.P."/>
            <person name="Herman A."/>
            <person name="Mangelson H."/>
            <person name="Liachko I."/>
            <person name="Sullivan S."/>
            <person name="Sone E.D."/>
            <person name="Koren S."/>
            <person name="Silverstein K.A.T."/>
            <person name="Beckman K.B."/>
            <person name="Gohl D.M."/>
        </authorList>
    </citation>
    <scope>NUCLEOTIDE SEQUENCE</scope>
    <source>
        <strain evidence="2">Duluth1</strain>
        <tissue evidence="2">Whole animal</tissue>
    </source>
</reference>
<feature type="compositionally biased region" description="Low complexity" evidence="1">
    <location>
        <begin position="65"/>
        <end position="77"/>
    </location>
</feature>
<dbReference type="Proteomes" id="UP000828390">
    <property type="component" value="Unassembled WGS sequence"/>
</dbReference>
<feature type="compositionally biased region" description="Basic residues" evidence="1">
    <location>
        <begin position="1"/>
        <end position="13"/>
    </location>
</feature>
<organism evidence="2 3">
    <name type="scientific">Dreissena polymorpha</name>
    <name type="common">Zebra mussel</name>
    <name type="synonym">Mytilus polymorpha</name>
    <dbReference type="NCBI Taxonomy" id="45954"/>
    <lineage>
        <taxon>Eukaryota</taxon>
        <taxon>Metazoa</taxon>
        <taxon>Spiralia</taxon>
        <taxon>Lophotrochozoa</taxon>
        <taxon>Mollusca</taxon>
        <taxon>Bivalvia</taxon>
        <taxon>Autobranchia</taxon>
        <taxon>Heteroconchia</taxon>
        <taxon>Euheterodonta</taxon>
        <taxon>Imparidentia</taxon>
        <taxon>Neoheterodontei</taxon>
        <taxon>Myida</taxon>
        <taxon>Dreissenoidea</taxon>
        <taxon>Dreissenidae</taxon>
        <taxon>Dreissena</taxon>
    </lineage>
</organism>
<name>A0A9D4LSQ7_DREPO</name>
<dbReference type="EMBL" id="JAIWYP010000002">
    <property type="protein sequence ID" value="KAH3864260.1"/>
    <property type="molecule type" value="Genomic_DNA"/>
</dbReference>
<proteinExistence type="predicted"/>
<reference evidence="2" key="2">
    <citation type="submission" date="2020-11" db="EMBL/GenBank/DDBJ databases">
        <authorList>
            <person name="McCartney M.A."/>
            <person name="Auch B."/>
            <person name="Kono T."/>
            <person name="Mallez S."/>
            <person name="Becker A."/>
            <person name="Gohl D.M."/>
            <person name="Silverstein K.A.T."/>
            <person name="Koren S."/>
            <person name="Bechman K.B."/>
            <person name="Herman A."/>
            <person name="Abrahante J.E."/>
            <person name="Garbe J."/>
        </authorList>
    </citation>
    <scope>NUCLEOTIDE SEQUENCE</scope>
    <source>
        <strain evidence="2">Duluth1</strain>
        <tissue evidence="2">Whole animal</tissue>
    </source>
</reference>
<feature type="compositionally biased region" description="Basic and acidic residues" evidence="1">
    <location>
        <begin position="17"/>
        <end position="27"/>
    </location>
</feature>
<comment type="caution">
    <text evidence="2">The sequence shown here is derived from an EMBL/GenBank/DDBJ whole genome shotgun (WGS) entry which is preliminary data.</text>
</comment>
<dbReference type="AlphaFoldDB" id="A0A9D4LSQ7"/>
<feature type="region of interest" description="Disordered" evidence="1">
    <location>
        <begin position="1"/>
        <end position="103"/>
    </location>
</feature>
<gene>
    <name evidence="2" type="ORF">DPMN_027276</name>
</gene>